<proteinExistence type="predicted"/>
<dbReference type="AlphaFoldDB" id="X1GHF8"/>
<evidence type="ECO:0000313" key="1">
    <source>
        <dbReference type="EMBL" id="GAH44270.1"/>
    </source>
</evidence>
<organism evidence="1">
    <name type="scientific">marine sediment metagenome</name>
    <dbReference type="NCBI Taxonomy" id="412755"/>
    <lineage>
        <taxon>unclassified sequences</taxon>
        <taxon>metagenomes</taxon>
        <taxon>ecological metagenomes</taxon>
    </lineage>
</organism>
<sequence length="42" mass="4894">MVRVMLRVIGKRDDVSVKANALLMKISWFLIDLQYTKIGDKK</sequence>
<reference evidence="1" key="1">
    <citation type="journal article" date="2014" name="Front. Microbiol.">
        <title>High frequency of phylogenetically diverse reductive dehalogenase-homologous genes in deep subseafloor sedimentary metagenomes.</title>
        <authorList>
            <person name="Kawai M."/>
            <person name="Futagami T."/>
            <person name="Toyoda A."/>
            <person name="Takaki Y."/>
            <person name="Nishi S."/>
            <person name="Hori S."/>
            <person name="Arai W."/>
            <person name="Tsubouchi T."/>
            <person name="Morono Y."/>
            <person name="Uchiyama I."/>
            <person name="Ito T."/>
            <person name="Fujiyama A."/>
            <person name="Inagaki F."/>
            <person name="Takami H."/>
        </authorList>
    </citation>
    <scope>NUCLEOTIDE SEQUENCE</scope>
    <source>
        <strain evidence="1">Expedition CK06-06</strain>
    </source>
</reference>
<comment type="caution">
    <text evidence="1">The sequence shown here is derived from an EMBL/GenBank/DDBJ whole genome shotgun (WGS) entry which is preliminary data.</text>
</comment>
<gene>
    <name evidence="1" type="ORF">S03H2_11821</name>
</gene>
<accession>X1GHF8</accession>
<protein>
    <submittedName>
        <fullName evidence="1">Uncharacterized protein</fullName>
    </submittedName>
</protein>
<name>X1GHF8_9ZZZZ</name>
<dbReference type="EMBL" id="BARU01006018">
    <property type="protein sequence ID" value="GAH44270.1"/>
    <property type="molecule type" value="Genomic_DNA"/>
</dbReference>